<dbReference type="Pfam" id="PF00297">
    <property type="entry name" value="Ribosomal_L3"/>
    <property type="match status" value="1"/>
</dbReference>
<evidence type="ECO:0000313" key="10">
    <source>
        <dbReference type="EMBL" id="AHC14297.1"/>
    </source>
</evidence>
<dbReference type="PANTHER" id="PTHR11229:SF16">
    <property type="entry name" value="LARGE RIBOSOMAL SUBUNIT PROTEIN UL3C"/>
    <property type="match status" value="1"/>
</dbReference>
<keyword evidence="11" id="KW-1185">Reference proteome</keyword>
<evidence type="ECO:0000256" key="8">
    <source>
        <dbReference type="RuleBase" id="RU003905"/>
    </source>
</evidence>
<dbReference type="NCBIfam" id="TIGR03625">
    <property type="entry name" value="L3_bact"/>
    <property type="match status" value="1"/>
</dbReference>
<dbReference type="PROSITE" id="PS00474">
    <property type="entry name" value="RIBOSOMAL_L3"/>
    <property type="match status" value="1"/>
</dbReference>
<dbReference type="HOGENOM" id="CLU_044142_4_1_12"/>
<keyword evidence="4 7" id="KW-0689">Ribosomal protein</keyword>
<evidence type="ECO:0000256" key="4">
    <source>
        <dbReference type="ARBA" id="ARBA00022980"/>
    </source>
</evidence>
<dbReference type="InterPro" id="IPR019927">
    <property type="entry name" value="Ribosomal_uL3_bac/org-type"/>
</dbReference>
<dbReference type="Gene3D" id="3.30.160.810">
    <property type="match status" value="1"/>
</dbReference>
<gene>
    <name evidence="7" type="primary">rplC</name>
    <name evidence="10" type="ORF">L21SP2_0877</name>
</gene>
<comment type="subunit">
    <text evidence="7 9">Part of the 50S ribosomal subunit. Forms a cluster with proteins L14 and L19.</text>
</comment>
<dbReference type="KEGG" id="slr:L21SP2_0877"/>
<dbReference type="GO" id="GO:0019843">
    <property type="term" value="F:rRNA binding"/>
    <property type="evidence" value="ECO:0007669"/>
    <property type="project" value="UniProtKB-UniRule"/>
</dbReference>
<comment type="similarity">
    <text evidence="1 7 8">Belongs to the universal ribosomal protein uL3 family.</text>
</comment>
<dbReference type="AlphaFoldDB" id="V5WEQ9"/>
<evidence type="ECO:0000256" key="2">
    <source>
        <dbReference type="ARBA" id="ARBA00022730"/>
    </source>
</evidence>
<reference evidence="10 11" key="1">
    <citation type="journal article" date="2015" name="Stand. Genomic Sci.">
        <title>Complete genome sequence and description of Salinispira pacifica gen. nov., sp. nov., a novel spirochaete isolated form a hypersaline microbial mat.</title>
        <authorList>
            <person name="Ben Hania W."/>
            <person name="Joseph M."/>
            <person name="Schumann P."/>
            <person name="Bunk B."/>
            <person name="Fiebig A."/>
            <person name="Sproer C."/>
            <person name="Klenk H.P."/>
            <person name="Fardeau M.L."/>
            <person name="Spring S."/>
        </authorList>
    </citation>
    <scope>NUCLEOTIDE SEQUENCE [LARGE SCALE GENOMIC DNA]</scope>
    <source>
        <strain evidence="10 11">L21-RPul-D2</strain>
    </source>
</reference>
<name>V5WEQ9_9SPIO</name>
<protein>
    <recommendedName>
        <fullName evidence="6 7">Large ribosomal subunit protein uL3</fullName>
    </recommendedName>
</protein>
<dbReference type="FunFam" id="2.40.30.10:FF:000004">
    <property type="entry name" value="50S ribosomal protein L3"/>
    <property type="match status" value="1"/>
</dbReference>
<keyword evidence="2 7" id="KW-0699">rRNA-binding</keyword>
<dbReference type="Gene3D" id="2.40.30.10">
    <property type="entry name" value="Translation factors"/>
    <property type="match status" value="1"/>
</dbReference>
<dbReference type="GO" id="GO:0003735">
    <property type="term" value="F:structural constituent of ribosome"/>
    <property type="evidence" value="ECO:0007669"/>
    <property type="project" value="UniProtKB-UniRule"/>
</dbReference>
<dbReference type="InterPro" id="IPR000597">
    <property type="entry name" value="Ribosomal_uL3"/>
</dbReference>
<evidence type="ECO:0000256" key="7">
    <source>
        <dbReference type="HAMAP-Rule" id="MF_01325"/>
    </source>
</evidence>
<proteinExistence type="inferred from homology"/>
<dbReference type="GO" id="GO:0006412">
    <property type="term" value="P:translation"/>
    <property type="evidence" value="ECO:0007669"/>
    <property type="project" value="UniProtKB-UniRule"/>
</dbReference>
<evidence type="ECO:0000256" key="3">
    <source>
        <dbReference type="ARBA" id="ARBA00022884"/>
    </source>
</evidence>
<dbReference type="Proteomes" id="UP000018680">
    <property type="component" value="Chromosome"/>
</dbReference>
<accession>V5WEQ9</accession>
<organism evidence="10 11">
    <name type="scientific">Salinispira pacifica</name>
    <dbReference type="NCBI Taxonomy" id="1307761"/>
    <lineage>
        <taxon>Bacteria</taxon>
        <taxon>Pseudomonadati</taxon>
        <taxon>Spirochaetota</taxon>
        <taxon>Spirochaetia</taxon>
        <taxon>Spirochaetales</taxon>
        <taxon>Spirochaetaceae</taxon>
        <taxon>Salinispira</taxon>
    </lineage>
</organism>
<keyword evidence="5 7" id="KW-0687">Ribonucleoprotein</keyword>
<keyword evidence="3 7" id="KW-0694">RNA-binding</keyword>
<dbReference type="eggNOG" id="COG0087">
    <property type="taxonomic scope" value="Bacteria"/>
</dbReference>
<evidence type="ECO:0000313" key="11">
    <source>
        <dbReference type="Proteomes" id="UP000018680"/>
    </source>
</evidence>
<dbReference type="SUPFAM" id="SSF50447">
    <property type="entry name" value="Translation proteins"/>
    <property type="match status" value="1"/>
</dbReference>
<evidence type="ECO:0000256" key="5">
    <source>
        <dbReference type="ARBA" id="ARBA00023274"/>
    </source>
</evidence>
<dbReference type="STRING" id="1307761.L21SP2_0877"/>
<evidence type="ECO:0000256" key="6">
    <source>
        <dbReference type="ARBA" id="ARBA00035243"/>
    </source>
</evidence>
<sequence>MTQVFDETGVVTPVTVVKIDPNVVVGHRTEEKDGYNAVLLGAGEMKESRVTKPYAGQFAEDVKPQQRLVEIRDFEQECKIGDTFGADLFNDISFIDVIGTSKGKGTQGVVKRWGFGGGRATHGSKFHRENGATGMAAWPSKVIKGLKMSGRMGNERVTVQNLKIVKVDAEKQVVLVKGAVPGRKNGTLILQKAKKKG</sequence>
<dbReference type="PATRIC" id="fig|1307761.3.peg.878"/>
<dbReference type="EMBL" id="CP006939">
    <property type="protein sequence ID" value="AHC14297.1"/>
    <property type="molecule type" value="Genomic_DNA"/>
</dbReference>
<comment type="function">
    <text evidence="7 9">One of the primary rRNA binding proteins, it binds directly near the 3'-end of the 23S rRNA, where it nucleates assembly of the 50S subunit.</text>
</comment>
<evidence type="ECO:0000256" key="9">
    <source>
        <dbReference type="RuleBase" id="RU003906"/>
    </source>
</evidence>
<dbReference type="PANTHER" id="PTHR11229">
    <property type="entry name" value="50S RIBOSOMAL PROTEIN L3"/>
    <property type="match status" value="1"/>
</dbReference>
<dbReference type="InterPro" id="IPR009000">
    <property type="entry name" value="Transl_B-barrel_sf"/>
</dbReference>
<dbReference type="InterPro" id="IPR019926">
    <property type="entry name" value="Ribosomal_uL3_CS"/>
</dbReference>
<dbReference type="GO" id="GO:0022625">
    <property type="term" value="C:cytosolic large ribosomal subunit"/>
    <property type="evidence" value="ECO:0007669"/>
    <property type="project" value="TreeGrafter"/>
</dbReference>
<dbReference type="HAMAP" id="MF_01325_B">
    <property type="entry name" value="Ribosomal_uL3_B"/>
    <property type="match status" value="1"/>
</dbReference>
<evidence type="ECO:0000256" key="1">
    <source>
        <dbReference type="ARBA" id="ARBA00006540"/>
    </source>
</evidence>